<dbReference type="PANTHER" id="PTHR43748:SF3">
    <property type="entry name" value="RIBOSE-5-PHOSPHATE ISOMERASE 3, CHLOROPLASTIC-RELATED"/>
    <property type="match status" value="1"/>
</dbReference>
<evidence type="ECO:0008006" key="3">
    <source>
        <dbReference type="Google" id="ProtNLM"/>
    </source>
</evidence>
<dbReference type="InterPro" id="IPR050262">
    <property type="entry name" value="Ribose-5P_isomerase"/>
</dbReference>
<organism evidence="2">
    <name type="scientific">uncultured Poseidoniia archaeon</name>
    <dbReference type="NCBI Taxonomy" id="1697135"/>
    <lineage>
        <taxon>Archaea</taxon>
        <taxon>Methanobacteriati</taxon>
        <taxon>Thermoplasmatota</taxon>
        <taxon>Candidatus Poseidoniia</taxon>
        <taxon>environmental samples</taxon>
    </lineage>
</organism>
<dbReference type="Gene3D" id="3.40.50.1360">
    <property type="match status" value="1"/>
</dbReference>
<comment type="pathway">
    <text evidence="1">Carbohydrate degradation.</text>
</comment>
<proteinExistence type="predicted"/>
<dbReference type="PANTHER" id="PTHR43748">
    <property type="entry name" value="RIBOSE-5-PHOSPHATE ISOMERASE 3, CHLOROPLASTIC-RELATED"/>
    <property type="match status" value="1"/>
</dbReference>
<reference evidence="2" key="1">
    <citation type="submission" date="2014-11" db="EMBL/GenBank/DDBJ databases">
        <authorList>
            <person name="Zhu J."/>
            <person name="Qi W."/>
            <person name="Song R."/>
        </authorList>
    </citation>
    <scope>NUCLEOTIDE SEQUENCE</scope>
</reference>
<dbReference type="EMBL" id="KP211863">
    <property type="protein sequence ID" value="ANV79969.1"/>
    <property type="molecule type" value="Genomic_DNA"/>
</dbReference>
<sequence>MEDVELLKKNAGIAACKFVKNNMKVGLGTGSTVKHTVIELGRMIKEEGLEIVGVPTSLATEKLALEVGIPLVELSDVRLLGHCDRWRR</sequence>
<evidence type="ECO:0000313" key="2">
    <source>
        <dbReference type="EMBL" id="ANV79969.1"/>
    </source>
</evidence>
<evidence type="ECO:0000256" key="1">
    <source>
        <dbReference type="ARBA" id="ARBA00004921"/>
    </source>
</evidence>
<protein>
    <recommendedName>
        <fullName evidence="3">Ribose-5-phosphate isomerase</fullName>
    </recommendedName>
</protein>
<dbReference type="AlphaFoldDB" id="A0A1B1TCF8"/>
<dbReference type="SUPFAM" id="SSF100950">
    <property type="entry name" value="NagB/RpiA/CoA transferase-like"/>
    <property type="match status" value="1"/>
</dbReference>
<name>A0A1B1TCF8_9ARCH</name>
<dbReference type="InterPro" id="IPR037171">
    <property type="entry name" value="NagB/RpiA_transferase-like"/>
</dbReference>
<reference evidence="2" key="2">
    <citation type="journal article" date="2015" name="ISME J.">
        <title>A new class of marine Euryarchaeota group II from the Mediterranean deep chlorophyll maximum.</title>
        <authorList>
            <person name="Martin-Cuadrado A.B."/>
            <person name="Garcia-Heredia I."/>
            <person name="Molto A.G."/>
            <person name="Lopez-Ubeda R."/>
            <person name="Kimes N."/>
            <person name="Lopez-Garcia P."/>
            <person name="Moreira D."/>
            <person name="Rodriguez-Valera F."/>
        </authorList>
    </citation>
    <scope>NUCLEOTIDE SEQUENCE</scope>
</reference>
<accession>A0A1B1TCF8</accession>